<dbReference type="CDD" id="cd02440">
    <property type="entry name" value="AdoMet_MTases"/>
    <property type="match status" value="1"/>
</dbReference>
<dbReference type="Pfam" id="PF13649">
    <property type="entry name" value="Methyltransf_25"/>
    <property type="match status" value="1"/>
</dbReference>
<dbReference type="InterPro" id="IPR029063">
    <property type="entry name" value="SAM-dependent_MTases_sf"/>
</dbReference>
<gene>
    <name evidence="3" type="ORF">SAMN04489807_1321</name>
</gene>
<evidence type="ECO:0000256" key="1">
    <source>
        <dbReference type="SAM" id="MobiDB-lite"/>
    </source>
</evidence>
<dbReference type="InterPro" id="IPR050508">
    <property type="entry name" value="Methyltransf_Superfamily"/>
</dbReference>
<reference evidence="4" key="1">
    <citation type="submission" date="2016-10" db="EMBL/GenBank/DDBJ databases">
        <authorList>
            <person name="Varghese N."/>
            <person name="Submissions S."/>
        </authorList>
    </citation>
    <scope>NUCLEOTIDE SEQUENCE [LARGE SCALE GENOMIC DNA]</scope>
    <source>
        <strain evidence="4">DSM 16089</strain>
    </source>
</reference>
<feature type="region of interest" description="Disordered" evidence="1">
    <location>
        <begin position="185"/>
        <end position="205"/>
    </location>
</feature>
<dbReference type="GO" id="GO:0032259">
    <property type="term" value="P:methylation"/>
    <property type="evidence" value="ECO:0007669"/>
    <property type="project" value="UniProtKB-KW"/>
</dbReference>
<keyword evidence="3" id="KW-0489">Methyltransferase</keyword>
<protein>
    <submittedName>
        <fullName evidence="3">Ubiquinone/menaquinone biosynthesis C-methylase UbiE</fullName>
    </submittedName>
</protein>
<dbReference type="OrthoDB" id="9805171at2"/>
<evidence type="ECO:0000313" key="3">
    <source>
        <dbReference type="EMBL" id="SEB55482.1"/>
    </source>
</evidence>
<dbReference type="PANTHER" id="PTHR42912:SF45">
    <property type="entry name" value="23S RRNA (GUANINE(745)-N(1))-METHYLTRANSFERASE"/>
    <property type="match status" value="1"/>
</dbReference>
<proteinExistence type="predicted"/>
<keyword evidence="3" id="KW-0830">Ubiquinone</keyword>
<dbReference type="AlphaFoldDB" id="A0A1H4KC01"/>
<feature type="domain" description="Methyltransferase" evidence="2">
    <location>
        <begin position="50"/>
        <end position="139"/>
    </location>
</feature>
<dbReference type="PANTHER" id="PTHR42912">
    <property type="entry name" value="METHYLTRANSFERASE"/>
    <property type="match status" value="1"/>
</dbReference>
<dbReference type="InterPro" id="IPR041698">
    <property type="entry name" value="Methyltransf_25"/>
</dbReference>
<organism evidence="3 4">
    <name type="scientific">Microbacterium hydrocarbonoxydans</name>
    <dbReference type="NCBI Taxonomy" id="273678"/>
    <lineage>
        <taxon>Bacteria</taxon>
        <taxon>Bacillati</taxon>
        <taxon>Actinomycetota</taxon>
        <taxon>Actinomycetes</taxon>
        <taxon>Micrococcales</taxon>
        <taxon>Microbacteriaceae</taxon>
        <taxon>Microbacterium</taxon>
    </lineage>
</organism>
<dbReference type="Proteomes" id="UP000183750">
    <property type="component" value="Unassembled WGS sequence"/>
</dbReference>
<dbReference type="Gene3D" id="3.40.50.150">
    <property type="entry name" value="Vaccinia Virus protein VP39"/>
    <property type="match status" value="1"/>
</dbReference>
<keyword evidence="4" id="KW-1185">Reference proteome</keyword>
<dbReference type="RefSeq" id="WP_060928758.1">
    <property type="nucleotide sequence ID" value="NZ_FNSQ01000005.1"/>
</dbReference>
<feature type="compositionally biased region" description="Basic and acidic residues" evidence="1">
    <location>
        <begin position="185"/>
        <end position="195"/>
    </location>
</feature>
<dbReference type="GO" id="GO:0008168">
    <property type="term" value="F:methyltransferase activity"/>
    <property type="evidence" value="ECO:0007669"/>
    <property type="project" value="UniProtKB-KW"/>
</dbReference>
<keyword evidence="3" id="KW-0808">Transferase</keyword>
<dbReference type="EMBL" id="FNSQ01000005">
    <property type="protein sequence ID" value="SEB55482.1"/>
    <property type="molecule type" value="Genomic_DNA"/>
</dbReference>
<dbReference type="SUPFAM" id="SSF53335">
    <property type="entry name" value="S-adenosyl-L-methionine-dependent methyltransferases"/>
    <property type="match status" value="1"/>
</dbReference>
<evidence type="ECO:0000259" key="2">
    <source>
        <dbReference type="Pfam" id="PF13649"/>
    </source>
</evidence>
<sequence length="205" mass="21982">MSSHSDDGIGAAYDARAAEYIALAGTIEQLDPRDAEVIAAWRDATDGQLLDAGCGPGLWTEFLSRGGRQARGIDLSAEFIANARQRHPGLPFDVGTFRRLPLEDGSVGGILAWYSLIHTPPADLPEVLREFARVLAPGGTLLIGFFDGEPRTPFAHAVAPAYFWSAEALAALLVDAGFEVVSTETRGREPGEISTRRHGSVVARR</sequence>
<feature type="compositionally biased region" description="Basic residues" evidence="1">
    <location>
        <begin position="196"/>
        <end position="205"/>
    </location>
</feature>
<accession>A0A1H4KC01</accession>
<evidence type="ECO:0000313" key="4">
    <source>
        <dbReference type="Proteomes" id="UP000183750"/>
    </source>
</evidence>
<name>A0A1H4KC01_9MICO</name>